<dbReference type="RefSeq" id="WP_248360987.1">
    <property type="nucleotide sequence ID" value="NZ_AP025591.1"/>
</dbReference>
<organism evidence="2 3">
    <name type="scientific">Anaeromyxobacter oryzae</name>
    <dbReference type="NCBI Taxonomy" id="2918170"/>
    <lineage>
        <taxon>Bacteria</taxon>
        <taxon>Pseudomonadati</taxon>
        <taxon>Myxococcota</taxon>
        <taxon>Myxococcia</taxon>
        <taxon>Myxococcales</taxon>
        <taxon>Cystobacterineae</taxon>
        <taxon>Anaeromyxobacteraceae</taxon>
        <taxon>Anaeromyxobacter</taxon>
    </lineage>
</organism>
<evidence type="ECO:0000256" key="1">
    <source>
        <dbReference type="SAM" id="Phobius"/>
    </source>
</evidence>
<gene>
    <name evidence="2" type="ORF">AMOR_21950</name>
</gene>
<evidence type="ECO:0008006" key="4">
    <source>
        <dbReference type="Google" id="ProtNLM"/>
    </source>
</evidence>
<reference evidence="3" key="1">
    <citation type="journal article" date="2022" name="Int. J. Syst. Evol. Microbiol.">
        <title>Anaeromyxobacter oryzae sp. nov., Anaeromyxobacter diazotrophicus sp. nov. and Anaeromyxobacter paludicola sp. nov., isolated from paddy soils.</title>
        <authorList>
            <person name="Itoh H."/>
            <person name="Xu Z."/>
            <person name="Mise K."/>
            <person name="Masuda Y."/>
            <person name="Ushijima N."/>
            <person name="Hayakawa C."/>
            <person name="Shiratori Y."/>
            <person name="Senoo K."/>
        </authorList>
    </citation>
    <scope>NUCLEOTIDE SEQUENCE [LARGE SCALE GENOMIC DNA]</scope>
    <source>
        <strain evidence="3">Red232</strain>
    </source>
</reference>
<proteinExistence type="predicted"/>
<dbReference type="Pfam" id="PF04306">
    <property type="entry name" value="DUF456"/>
    <property type="match status" value="1"/>
</dbReference>
<protein>
    <recommendedName>
        <fullName evidence="4">DUF456 domain-containing protein</fullName>
    </recommendedName>
</protein>
<evidence type="ECO:0000313" key="2">
    <source>
        <dbReference type="EMBL" id="BDG03199.1"/>
    </source>
</evidence>
<feature type="transmembrane region" description="Helical" evidence="1">
    <location>
        <begin position="47"/>
        <end position="72"/>
    </location>
</feature>
<keyword evidence="1" id="KW-1133">Transmembrane helix</keyword>
<dbReference type="Proteomes" id="UP001162891">
    <property type="component" value="Chromosome"/>
</dbReference>
<feature type="transmembrane region" description="Helical" evidence="1">
    <location>
        <begin position="84"/>
        <end position="112"/>
    </location>
</feature>
<evidence type="ECO:0000313" key="3">
    <source>
        <dbReference type="Proteomes" id="UP001162891"/>
    </source>
</evidence>
<keyword evidence="1" id="KW-0812">Transmembrane</keyword>
<keyword evidence="3" id="KW-1185">Reference proteome</keyword>
<dbReference type="InterPro" id="IPR007403">
    <property type="entry name" value="DUF456"/>
</dbReference>
<sequence length="159" mass="15811">MEILLYALGAVALVVGVAGVVLPAIPGSVLLVAGAVLVAWAGHFERVSGWTVAACGLIGLLIWVVDLAAGILGARAFGASRWAVVGAGVGVLVGLFLGLPGVILGPAVGAIVFEYVKNPDFTRAAKAGLGAFLGFVLGSAVKVALAFVLVGVLVVALVW</sequence>
<keyword evidence="1" id="KW-0472">Membrane</keyword>
<dbReference type="EMBL" id="AP025591">
    <property type="protein sequence ID" value="BDG03199.1"/>
    <property type="molecule type" value="Genomic_DNA"/>
</dbReference>
<dbReference type="PANTHER" id="PTHR39165:SF1">
    <property type="entry name" value="DUF456 DOMAIN-CONTAINING PROTEIN"/>
    <property type="match status" value="1"/>
</dbReference>
<dbReference type="PANTHER" id="PTHR39165">
    <property type="entry name" value="IG HYPOTHETICAL 17883"/>
    <property type="match status" value="1"/>
</dbReference>
<name>A0ABM7WUN7_9BACT</name>
<accession>A0ABM7WUN7</accession>
<feature type="transmembrane region" description="Helical" evidence="1">
    <location>
        <begin position="132"/>
        <end position="158"/>
    </location>
</feature>